<dbReference type="InterPro" id="IPR001623">
    <property type="entry name" value="DnaJ_domain"/>
</dbReference>
<sequence>MPALPPPLLLLLLLLSLPLLSLSSSTFYDALGLPPSCSAKEIKKAYRSLALKHHPDKNKGSEESVEKFKEIAEAYEVLSDEGTRRRYDASLRKGGAAGAAGSHDSFRRSHRGRNPGFDPFARFDDLFSSDPFFKAAFDEMDGLLKAHFETGGERREGERRREQREQLSKSVDSFLTGTFGSVATYVGRKLLDWIMSSMDISVQTTSTTENGKTSSHWSIGGQSKRGERAPSYSAKSSRTVIENGRKVTVQSLERDGQKIEEKYVKNKLVERTINGERVDVERLEL</sequence>
<keyword evidence="5" id="KW-1185">Reference proteome</keyword>
<name>A0ABQ6MFN8_9STRA</name>
<evidence type="ECO:0000256" key="2">
    <source>
        <dbReference type="SAM" id="SignalP"/>
    </source>
</evidence>
<dbReference type="CDD" id="cd06257">
    <property type="entry name" value="DnaJ"/>
    <property type="match status" value="1"/>
</dbReference>
<evidence type="ECO:0000313" key="5">
    <source>
        <dbReference type="Proteomes" id="UP001165060"/>
    </source>
</evidence>
<keyword evidence="2" id="KW-0732">Signal</keyword>
<evidence type="ECO:0000256" key="1">
    <source>
        <dbReference type="SAM" id="MobiDB-lite"/>
    </source>
</evidence>
<dbReference type="EMBL" id="BRYB01000203">
    <property type="protein sequence ID" value="GMI25166.1"/>
    <property type="molecule type" value="Genomic_DNA"/>
</dbReference>
<dbReference type="SMART" id="SM00271">
    <property type="entry name" value="DnaJ"/>
    <property type="match status" value="1"/>
</dbReference>
<dbReference type="Gene3D" id="1.10.287.110">
    <property type="entry name" value="DnaJ domain"/>
    <property type="match status" value="1"/>
</dbReference>
<reference evidence="4 5" key="1">
    <citation type="journal article" date="2023" name="Commun. Biol.">
        <title>Genome analysis of Parmales, the sister group of diatoms, reveals the evolutionary specialization of diatoms from phago-mixotrophs to photoautotrophs.</title>
        <authorList>
            <person name="Ban H."/>
            <person name="Sato S."/>
            <person name="Yoshikawa S."/>
            <person name="Yamada K."/>
            <person name="Nakamura Y."/>
            <person name="Ichinomiya M."/>
            <person name="Sato N."/>
            <person name="Blanc-Mathieu R."/>
            <person name="Endo H."/>
            <person name="Kuwata A."/>
            <person name="Ogata H."/>
        </authorList>
    </citation>
    <scope>NUCLEOTIDE SEQUENCE [LARGE SCALE GENOMIC DNA]</scope>
</reference>
<proteinExistence type="predicted"/>
<evidence type="ECO:0000259" key="3">
    <source>
        <dbReference type="PROSITE" id="PS50076"/>
    </source>
</evidence>
<accession>A0ABQ6MFN8</accession>
<dbReference type="PRINTS" id="PR00625">
    <property type="entry name" value="JDOMAIN"/>
</dbReference>
<organism evidence="4 5">
    <name type="scientific">Tetraparma gracilis</name>
    <dbReference type="NCBI Taxonomy" id="2962635"/>
    <lineage>
        <taxon>Eukaryota</taxon>
        <taxon>Sar</taxon>
        <taxon>Stramenopiles</taxon>
        <taxon>Ochrophyta</taxon>
        <taxon>Bolidophyceae</taxon>
        <taxon>Parmales</taxon>
        <taxon>Triparmaceae</taxon>
        <taxon>Tetraparma</taxon>
    </lineage>
</organism>
<comment type="caution">
    <text evidence="4">The sequence shown here is derived from an EMBL/GenBank/DDBJ whole genome shotgun (WGS) entry which is preliminary data.</text>
</comment>
<dbReference type="PANTHER" id="PTHR43948:SF10">
    <property type="entry name" value="MRJ, ISOFORM E"/>
    <property type="match status" value="1"/>
</dbReference>
<dbReference type="PROSITE" id="PS00636">
    <property type="entry name" value="DNAJ_1"/>
    <property type="match status" value="1"/>
</dbReference>
<dbReference type="Pfam" id="PF00226">
    <property type="entry name" value="DnaJ"/>
    <property type="match status" value="1"/>
</dbReference>
<feature type="compositionally biased region" description="Polar residues" evidence="1">
    <location>
        <begin position="204"/>
        <end position="221"/>
    </location>
</feature>
<dbReference type="InterPro" id="IPR036869">
    <property type="entry name" value="J_dom_sf"/>
</dbReference>
<dbReference type="SUPFAM" id="SSF46565">
    <property type="entry name" value="Chaperone J-domain"/>
    <property type="match status" value="1"/>
</dbReference>
<dbReference type="PANTHER" id="PTHR43948">
    <property type="entry name" value="DNAJ HOMOLOG SUBFAMILY B"/>
    <property type="match status" value="1"/>
</dbReference>
<feature type="domain" description="J" evidence="3">
    <location>
        <begin position="26"/>
        <end position="91"/>
    </location>
</feature>
<feature type="region of interest" description="Disordered" evidence="1">
    <location>
        <begin position="204"/>
        <end position="237"/>
    </location>
</feature>
<feature type="signal peptide" evidence="2">
    <location>
        <begin position="1"/>
        <end position="23"/>
    </location>
</feature>
<feature type="chain" id="PRO_5045165927" description="J domain-containing protein" evidence="2">
    <location>
        <begin position="24"/>
        <end position="285"/>
    </location>
</feature>
<evidence type="ECO:0000313" key="4">
    <source>
        <dbReference type="EMBL" id="GMI25166.1"/>
    </source>
</evidence>
<protein>
    <recommendedName>
        <fullName evidence="3">J domain-containing protein</fullName>
    </recommendedName>
</protein>
<dbReference type="Proteomes" id="UP001165060">
    <property type="component" value="Unassembled WGS sequence"/>
</dbReference>
<dbReference type="InterPro" id="IPR018253">
    <property type="entry name" value="DnaJ_domain_CS"/>
</dbReference>
<gene>
    <name evidence="4" type="ORF">TeGR_g14614</name>
</gene>
<feature type="region of interest" description="Disordered" evidence="1">
    <location>
        <begin position="92"/>
        <end position="113"/>
    </location>
</feature>
<dbReference type="PROSITE" id="PS50076">
    <property type="entry name" value="DNAJ_2"/>
    <property type="match status" value="1"/>
</dbReference>